<evidence type="ECO:0000313" key="2">
    <source>
        <dbReference type="Proteomes" id="UP000038009"/>
    </source>
</evidence>
<proteinExistence type="predicted"/>
<dbReference type="GO" id="GO:0016787">
    <property type="term" value="F:hydrolase activity"/>
    <property type="evidence" value="ECO:0007669"/>
    <property type="project" value="UniProtKB-KW"/>
</dbReference>
<dbReference type="Gene3D" id="2.115.10.20">
    <property type="entry name" value="Glycosyl hydrolase domain, family 43"/>
    <property type="match status" value="1"/>
</dbReference>
<organism evidence="1 2">
    <name type="scientific">Leptomonas seymouri</name>
    <dbReference type="NCBI Taxonomy" id="5684"/>
    <lineage>
        <taxon>Eukaryota</taxon>
        <taxon>Discoba</taxon>
        <taxon>Euglenozoa</taxon>
        <taxon>Kinetoplastea</taxon>
        <taxon>Metakinetoplastina</taxon>
        <taxon>Trypanosomatida</taxon>
        <taxon>Trypanosomatidae</taxon>
        <taxon>Leishmaniinae</taxon>
        <taxon>Leptomonas</taxon>
    </lineage>
</organism>
<dbReference type="InterPro" id="IPR023296">
    <property type="entry name" value="Glyco_hydro_beta-prop_sf"/>
</dbReference>
<sequence>MAGVSTNASGARDFHAFVKCAGNRIIAPADIPGLISSSKFRDPTGWWANTARAICNRWLITFATRVADISGVRSYVAAVATADPTFQSGYRYAHSLYVDSIMGGTATLEHPDFFTVTQGARRYLKLSLTSRIRTWYSTSRTQ</sequence>
<dbReference type="EMBL" id="LJSK01000047">
    <property type="protein sequence ID" value="KPI88548.1"/>
    <property type="molecule type" value="Genomic_DNA"/>
</dbReference>
<evidence type="ECO:0000313" key="1">
    <source>
        <dbReference type="EMBL" id="KPI88548.1"/>
    </source>
</evidence>
<accession>A0A0N1PD60</accession>
<name>A0A0N1PD60_LEPSE</name>
<reference evidence="1 2" key="1">
    <citation type="journal article" date="2015" name="PLoS Pathog.">
        <title>Leptomonas seymouri: Adaptations to the Dixenous Life Cycle Analyzed by Genome Sequencing, Transcriptome Profiling and Co-infection with Leishmania donovani.</title>
        <authorList>
            <person name="Kraeva N."/>
            <person name="Butenko A."/>
            <person name="Hlavacova J."/>
            <person name="Kostygov A."/>
            <person name="Myskova J."/>
            <person name="Grybchuk D."/>
            <person name="Lestinova T."/>
            <person name="Votypka J."/>
            <person name="Volf P."/>
            <person name="Opperdoes F."/>
            <person name="Flegontov P."/>
            <person name="Lukes J."/>
            <person name="Yurchenko V."/>
        </authorList>
    </citation>
    <scope>NUCLEOTIDE SEQUENCE [LARGE SCALE GENOMIC DNA]</scope>
    <source>
        <strain evidence="1 2">ATCC 30220</strain>
    </source>
</reference>
<comment type="caution">
    <text evidence="1">The sequence shown here is derived from an EMBL/GenBank/DDBJ whole genome shotgun (WGS) entry which is preliminary data.</text>
</comment>
<keyword evidence="2" id="KW-1185">Reference proteome</keyword>
<keyword evidence="1" id="KW-0378">Hydrolase</keyword>
<dbReference type="Proteomes" id="UP000038009">
    <property type="component" value="Unassembled WGS sequence"/>
</dbReference>
<gene>
    <name evidence="1" type="ORF">ABL78_2360</name>
</gene>
<protein>
    <submittedName>
        <fullName evidence="1">Sucrose hydrolase-like protein</fullName>
    </submittedName>
</protein>
<dbReference type="SUPFAM" id="SSF75005">
    <property type="entry name" value="Arabinanase/levansucrase/invertase"/>
    <property type="match status" value="1"/>
</dbReference>
<dbReference type="AlphaFoldDB" id="A0A0N1PD60"/>
<dbReference type="VEuPathDB" id="TriTrypDB:Lsey_0047_0290"/>